<name>A0ABV7SUF6_9SPHN</name>
<evidence type="ECO:0000313" key="7">
    <source>
        <dbReference type="EMBL" id="MFC3580486.1"/>
    </source>
</evidence>
<evidence type="ECO:0000259" key="5">
    <source>
        <dbReference type="PROSITE" id="PS50043"/>
    </source>
</evidence>
<feature type="domain" description="Response regulatory" evidence="6">
    <location>
        <begin position="24"/>
        <end position="139"/>
    </location>
</feature>
<dbReference type="PROSITE" id="PS00622">
    <property type="entry name" value="HTH_LUXR_1"/>
    <property type="match status" value="1"/>
</dbReference>
<dbReference type="Gene3D" id="3.40.50.2300">
    <property type="match status" value="1"/>
</dbReference>
<gene>
    <name evidence="7" type="ORF">ACFONA_09960</name>
</gene>
<dbReference type="PANTHER" id="PTHR44688">
    <property type="entry name" value="DNA-BINDING TRANSCRIPTIONAL ACTIVATOR DEVR_DOSR"/>
    <property type="match status" value="1"/>
</dbReference>
<dbReference type="InterPro" id="IPR036388">
    <property type="entry name" value="WH-like_DNA-bd_sf"/>
</dbReference>
<comment type="caution">
    <text evidence="4">Lacks conserved residue(s) required for the propagation of feature annotation.</text>
</comment>
<comment type="caution">
    <text evidence="7">The sequence shown here is derived from an EMBL/GenBank/DDBJ whole genome shotgun (WGS) entry which is preliminary data.</text>
</comment>
<protein>
    <submittedName>
        <fullName evidence="7">Response regulator transcription factor</fullName>
    </submittedName>
</protein>
<feature type="domain" description="HTH luxR-type" evidence="5">
    <location>
        <begin position="155"/>
        <end position="220"/>
    </location>
</feature>
<dbReference type="Pfam" id="PF00072">
    <property type="entry name" value="Response_reg"/>
    <property type="match status" value="1"/>
</dbReference>
<dbReference type="PROSITE" id="PS50110">
    <property type="entry name" value="RESPONSE_REGULATORY"/>
    <property type="match status" value="1"/>
</dbReference>
<dbReference type="SUPFAM" id="SSF52172">
    <property type="entry name" value="CheY-like"/>
    <property type="match status" value="1"/>
</dbReference>
<dbReference type="Proteomes" id="UP001595713">
    <property type="component" value="Unassembled WGS sequence"/>
</dbReference>
<dbReference type="Pfam" id="PF00196">
    <property type="entry name" value="GerE"/>
    <property type="match status" value="1"/>
</dbReference>
<dbReference type="PROSITE" id="PS50043">
    <property type="entry name" value="HTH_LUXR_2"/>
    <property type="match status" value="1"/>
</dbReference>
<dbReference type="PRINTS" id="PR00038">
    <property type="entry name" value="HTHLUXR"/>
</dbReference>
<reference evidence="8" key="1">
    <citation type="journal article" date="2019" name="Int. J. Syst. Evol. Microbiol.">
        <title>The Global Catalogue of Microorganisms (GCM) 10K type strain sequencing project: providing services to taxonomists for standard genome sequencing and annotation.</title>
        <authorList>
            <consortium name="The Broad Institute Genomics Platform"/>
            <consortium name="The Broad Institute Genome Sequencing Center for Infectious Disease"/>
            <person name="Wu L."/>
            <person name="Ma J."/>
        </authorList>
    </citation>
    <scope>NUCLEOTIDE SEQUENCE [LARGE SCALE GENOMIC DNA]</scope>
    <source>
        <strain evidence="8">KCTC 42739</strain>
    </source>
</reference>
<dbReference type="SMART" id="SM00421">
    <property type="entry name" value="HTH_LUXR"/>
    <property type="match status" value="1"/>
</dbReference>
<evidence type="ECO:0000256" key="4">
    <source>
        <dbReference type="PROSITE-ProRule" id="PRU00169"/>
    </source>
</evidence>
<dbReference type="SMART" id="SM00448">
    <property type="entry name" value="REC"/>
    <property type="match status" value="1"/>
</dbReference>
<dbReference type="InterPro" id="IPR000792">
    <property type="entry name" value="Tscrpt_reg_LuxR_C"/>
</dbReference>
<dbReference type="RefSeq" id="WP_261294943.1">
    <property type="nucleotide sequence ID" value="NZ_JANQBK010000012.1"/>
</dbReference>
<keyword evidence="2" id="KW-0238">DNA-binding</keyword>
<evidence type="ECO:0000256" key="2">
    <source>
        <dbReference type="ARBA" id="ARBA00023125"/>
    </source>
</evidence>
<evidence type="ECO:0000256" key="3">
    <source>
        <dbReference type="ARBA" id="ARBA00023163"/>
    </source>
</evidence>
<dbReference type="InterPro" id="IPR001789">
    <property type="entry name" value="Sig_transdc_resp-reg_receiver"/>
</dbReference>
<dbReference type="SUPFAM" id="SSF46894">
    <property type="entry name" value="C-terminal effector domain of the bipartite response regulators"/>
    <property type="match status" value="1"/>
</dbReference>
<dbReference type="EMBL" id="JBHRXP010000004">
    <property type="protein sequence ID" value="MFC3580486.1"/>
    <property type="molecule type" value="Genomic_DNA"/>
</dbReference>
<dbReference type="CDD" id="cd06170">
    <property type="entry name" value="LuxR_C_like"/>
    <property type="match status" value="1"/>
</dbReference>
<evidence type="ECO:0000256" key="1">
    <source>
        <dbReference type="ARBA" id="ARBA00023015"/>
    </source>
</evidence>
<keyword evidence="1" id="KW-0805">Transcription regulation</keyword>
<evidence type="ECO:0000259" key="6">
    <source>
        <dbReference type="PROSITE" id="PS50110"/>
    </source>
</evidence>
<keyword evidence="8" id="KW-1185">Reference proteome</keyword>
<keyword evidence="3" id="KW-0804">Transcription</keyword>
<proteinExistence type="predicted"/>
<dbReference type="Gene3D" id="1.10.10.10">
    <property type="entry name" value="Winged helix-like DNA-binding domain superfamily/Winged helix DNA-binding domain"/>
    <property type="match status" value="1"/>
</dbReference>
<accession>A0ABV7SUF6</accession>
<dbReference type="InterPro" id="IPR016032">
    <property type="entry name" value="Sig_transdc_resp-reg_C-effctor"/>
</dbReference>
<dbReference type="InterPro" id="IPR011006">
    <property type="entry name" value="CheY-like_superfamily"/>
</dbReference>
<evidence type="ECO:0000313" key="8">
    <source>
        <dbReference type="Proteomes" id="UP001595713"/>
    </source>
</evidence>
<organism evidence="7 8">
    <name type="scientific">Sphingomonas hylomeconis</name>
    <dbReference type="NCBI Taxonomy" id="1395958"/>
    <lineage>
        <taxon>Bacteria</taxon>
        <taxon>Pseudomonadati</taxon>
        <taxon>Pseudomonadota</taxon>
        <taxon>Alphaproteobacteria</taxon>
        <taxon>Sphingomonadales</taxon>
        <taxon>Sphingomonadaceae</taxon>
        <taxon>Sphingomonas</taxon>
    </lineage>
</organism>
<dbReference type="PANTHER" id="PTHR44688:SF16">
    <property type="entry name" value="DNA-BINDING TRANSCRIPTIONAL ACTIVATOR DEVR_DOSR"/>
    <property type="match status" value="1"/>
</dbReference>
<sequence length="225" mass="24285">MAAPATGTRRPGQHRPDSVIQTKHVYIVDDDNDARAALELLLSRQPGLEVRCFDSGDAFLAWSAGLPRGVLLLASNLPGMHALDVLAQLHAAGERRFVRIVAGRGTIATAVQAMKAGADDFIATPYDGETLLNMFDEAFDRQQQDDTAAVPAPRDCTRVAALSPRERDVLDGLIAGCSNKVIAYRLALSPRTIEIYRANLMTKLGVRNLPELLRVAFAAGIMPIA</sequence>